<keyword evidence="7 9" id="KW-0320">Glycogen biosynthesis</keyword>
<evidence type="ECO:0000256" key="5">
    <source>
        <dbReference type="ARBA" id="ARBA00022741"/>
    </source>
</evidence>
<feature type="site" description="Could play a key role in the communication between the regulatory and the substrate sites" evidence="9">
    <location>
        <position position="57"/>
    </location>
</feature>
<feature type="site" description="Could play a key role in the communication between the regulatory and the substrate sites" evidence="9">
    <location>
        <position position="97"/>
    </location>
</feature>
<reference evidence="12" key="2">
    <citation type="journal article" date="2012" name="PLoS ONE">
        <title>A Deeply Branching Thermophilic Bacterium with an Ancient Acetyl-CoA Pathway Dominates a Subsurface Ecosystem.</title>
        <authorList>
            <person name="Takami H."/>
            <person name="Noguchi H."/>
            <person name="Takaki Y."/>
            <person name="Uchiyama I."/>
            <person name="Toyoda A."/>
            <person name="Nishi S."/>
            <person name="Chee G.-J."/>
            <person name="Arai W."/>
            <person name="Nunoura T."/>
            <person name="Itoh T."/>
            <person name="Hattori M."/>
            <person name="Takai K."/>
        </authorList>
    </citation>
    <scope>NUCLEOTIDE SEQUENCE</scope>
</reference>
<evidence type="ECO:0000313" key="12">
    <source>
        <dbReference type="EMBL" id="BAL56929.1"/>
    </source>
</evidence>
<dbReference type="Pfam" id="PF00483">
    <property type="entry name" value="NTP_transferase"/>
    <property type="match status" value="1"/>
</dbReference>
<dbReference type="SUPFAM" id="SSF53448">
    <property type="entry name" value="Nucleotide-diphospho-sugar transferases"/>
    <property type="match status" value="1"/>
</dbReference>
<comment type="similarity">
    <text evidence="1 9">Belongs to the bacterial/plant glucose-1-phosphate adenylyltransferase family.</text>
</comment>
<dbReference type="GO" id="GO:0005524">
    <property type="term" value="F:ATP binding"/>
    <property type="evidence" value="ECO:0007669"/>
    <property type="project" value="UniProtKB-KW"/>
</dbReference>
<comment type="subunit">
    <text evidence="9">Homotetramer.</text>
</comment>
<dbReference type="PANTHER" id="PTHR43523">
    <property type="entry name" value="GLUCOSE-1-PHOSPHATE ADENYLYLTRANSFERASE-RELATED"/>
    <property type="match status" value="1"/>
</dbReference>
<dbReference type="SUPFAM" id="SSF51161">
    <property type="entry name" value="Trimeric LpxA-like enzymes"/>
    <property type="match status" value="1"/>
</dbReference>
<keyword evidence="5 9" id="KW-0547">Nucleotide-binding</keyword>
<name>H5SL93_9CHLR</name>
<keyword evidence="4 9" id="KW-0548">Nucleotidyltransferase</keyword>
<evidence type="ECO:0000256" key="1">
    <source>
        <dbReference type="ARBA" id="ARBA00010443"/>
    </source>
</evidence>
<dbReference type="InterPro" id="IPR005836">
    <property type="entry name" value="ADP_Glu_pyroP_CS"/>
</dbReference>
<dbReference type="GO" id="GO:0008878">
    <property type="term" value="F:glucose-1-phosphate adenylyltransferase activity"/>
    <property type="evidence" value="ECO:0007669"/>
    <property type="project" value="UniProtKB-UniRule"/>
</dbReference>
<dbReference type="InterPro" id="IPR029044">
    <property type="entry name" value="Nucleotide-diphossugar_trans"/>
</dbReference>
<comment type="pathway">
    <text evidence="9">Glycan biosynthesis; glycogen biosynthesis.</text>
</comment>
<comment type="function">
    <text evidence="9">Involved in the biosynthesis of ADP-glucose, a building block required for the elongation reactions to produce glycogen. Catalyzes the reaction between ATP and alpha-D-glucose 1-phosphate (G1P) to produce pyrophosphate and ADP-Glc.</text>
</comment>
<dbReference type="InterPro" id="IPR011004">
    <property type="entry name" value="Trimer_LpxA-like_sf"/>
</dbReference>
<dbReference type="AlphaFoldDB" id="H5SL93"/>
<comment type="caution">
    <text evidence="9">Lacks conserved residue(s) required for the propagation of feature annotation.</text>
</comment>
<dbReference type="Gene3D" id="3.90.550.10">
    <property type="entry name" value="Spore Coat Polysaccharide Biosynthesis Protein SpsA, Chain A"/>
    <property type="match status" value="1"/>
</dbReference>
<dbReference type="CDD" id="cd04651">
    <property type="entry name" value="LbH_G1P_AT_C"/>
    <property type="match status" value="1"/>
</dbReference>
<proteinExistence type="inferred from homology"/>
<evidence type="ECO:0000256" key="3">
    <source>
        <dbReference type="ARBA" id="ARBA00022679"/>
    </source>
</evidence>
<dbReference type="PANTHER" id="PTHR43523:SF2">
    <property type="entry name" value="GLUCOSE-1-PHOSPHATE ADENYLYLTRANSFERASE"/>
    <property type="match status" value="1"/>
</dbReference>
<comment type="catalytic activity">
    <reaction evidence="9">
        <text>alpha-D-glucose 1-phosphate + ATP + H(+) = ADP-alpha-D-glucose + diphosphate</text>
        <dbReference type="Rhea" id="RHEA:12120"/>
        <dbReference type="ChEBI" id="CHEBI:15378"/>
        <dbReference type="ChEBI" id="CHEBI:30616"/>
        <dbReference type="ChEBI" id="CHEBI:33019"/>
        <dbReference type="ChEBI" id="CHEBI:57498"/>
        <dbReference type="ChEBI" id="CHEBI:58601"/>
        <dbReference type="EC" id="2.7.7.27"/>
    </reaction>
</comment>
<protein>
    <recommendedName>
        <fullName evidence="9">Glucose-1-phosphate adenylyltransferase</fullName>
        <ecNumber evidence="9">2.7.7.27</ecNumber>
    </recommendedName>
    <alternativeName>
        <fullName evidence="9">ADP-glucose pyrophosphorylase</fullName>
        <shortName evidence="9">ADPGlc PPase</shortName>
    </alternativeName>
    <alternativeName>
        <fullName evidence="9">ADP-glucose synthase</fullName>
    </alternativeName>
</protein>
<dbReference type="InterPro" id="IPR011831">
    <property type="entry name" value="ADP-Glc_PPase"/>
</dbReference>
<evidence type="ECO:0000256" key="7">
    <source>
        <dbReference type="ARBA" id="ARBA00023056"/>
    </source>
</evidence>
<sequence>MKTRVVILAGGEGTRLSVLTAKRAKPAVPFAGKYRIIDFALSNCVNSGLVDVMVLAQYRPHSLVEHIGAGGPWDLNRDFTGGVRIYTPYTTRHETAWYAGTADAVQQNFSFIKQARPDLVLILSGDHIYAMNYDAMIAFHNDHQADLTIATIRVPIEEASRFGILEVDENYRVLDFVEKPAEPPSNLANMGVYLFRTEVLNRALLEDHFRQDSSHDFGKDILPRLVKDGTTNVYAFPYTGYWVDVGTVYSYWKAHMDLLAPTPSINLNDRSWVIHTRTEERPPVRILRGAEVWDSLVCDGCVIEPGALVERSVLSPGVIVRSGAQVRESIVLTDSVIGAEARVERAILDKRVQVGENAHLGDIHADPLRDGIPLVGKNSQLPAGLRLEPGATIATDVIVSDFDRLVISRGEMLQTKRKPYEI</sequence>
<evidence type="ECO:0000256" key="6">
    <source>
        <dbReference type="ARBA" id="ARBA00022840"/>
    </source>
</evidence>
<dbReference type="InterPro" id="IPR023049">
    <property type="entry name" value="GlgC_bac"/>
</dbReference>
<dbReference type="NCBIfam" id="TIGR02091">
    <property type="entry name" value="glgC"/>
    <property type="match status" value="1"/>
</dbReference>
<dbReference type="HAMAP" id="MF_00624">
    <property type="entry name" value="GlgC"/>
    <property type="match status" value="1"/>
</dbReference>
<keyword evidence="6 9" id="KW-0067">ATP-binding</keyword>
<feature type="domain" description="Nucleotidyl transferase" evidence="10">
    <location>
        <begin position="5"/>
        <end position="259"/>
    </location>
</feature>
<feature type="binding site" evidence="9">
    <location>
        <begin position="178"/>
        <end position="179"/>
    </location>
    <ligand>
        <name>alpha-D-glucose 1-phosphate</name>
        <dbReference type="ChEBI" id="CHEBI:58601"/>
    </ligand>
</feature>
<dbReference type="GO" id="GO:0005978">
    <property type="term" value="P:glycogen biosynthetic process"/>
    <property type="evidence" value="ECO:0007669"/>
    <property type="project" value="UniProtKB-UniRule"/>
</dbReference>
<dbReference type="CDD" id="cd02508">
    <property type="entry name" value="ADP_Glucose_PP"/>
    <property type="match status" value="1"/>
</dbReference>
<dbReference type="UniPathway" id="UPA00164"/>
<dbReference type="Pfam" id="PF24894">
    <property type="entry name" value="Hexapep_GlmU"/>
    <property type="match status" value="1"/>
</dbReference>
<organism evidence="12">
    <name type="scientific">uncultured Chloroflexota bacterium</name>
    <dbReference type="NCBI Taxonomy" id="166587"/>
    <lineage>
        <taxon>Bacteria</taxon>
        <taxon>Bacillati</taxon>
        <taxon>Chloroflexota</taxon>
        <taxon>environmental samples</taxon>
    </lineage>
</organism>
<accession>H5SL93</accession>
<keyword evidence="3 9" id="KW-0808">Transferase</keyword>
<keyword evidence="8 9" id="KW-0119">Carbohydrate metabolism</keyword>
<dbReference type="PROSITE" id="PS00808">
    <property type="entry name" value="ADP_GLC_PYROPHOSPH_1"/>
    <property type="match status" value="1"/>
</dbReference>
<reference evidence="12" key="1">
    <citation type="journal article" date="2005" name="Environ. Microbiol.">
        <title>Genetic and functional properties of uncultivated thermophilic crenarchaeotes from a subsurface gold mine as revealed by analysis of genome fragments.</title>
        <authorList>
            <person name="Nunoura T."/>
            <person name="Hirayama H."/>
            <person name="Takami H."/>
            <person name="Oida H."/>
            <person name="Nishi S."/>
            <person name="Shimamura S."/>
            <person name="Suzuki Y."/>
            <person name="Inagaki F."/>
            <person name="Takai K."/>
            <person name="Nealson K.H."/>
            <person name="Horikoshi K."/>
        </authorList>
    </citation>
    <scope>NUCLEOTIDE SEQUENCE</scope>
</reference>
<dbReference type="EC" id="2.7.7.27" evidence="9"/>
<gene>
    <name evidence="9" type="primary">glgC</name>
    <name evidence="12" type="ORF">HGMM_F45G04C02</name>
</gene>
<dbReference type="Gene3D" id="2.160.10.10">
    <property type="entry name" value="Hexapeptide repeat proteins"/>
    <property type="match status" value="1"/>
</dbReference>
<feature type="binding site" evidence="9">
    <location>
        <position position="163"/>
    </location>
    <ligand>
        <name>alpha-D-glucose 1-phosphate</name>
        <dbReference type="ChEBI" id="CHEBI:58601"/>
    </ligand>
</feature>
<dbReference type="PROSITE" id="PS00809">
    <property type="entry name" value="ADP_GLC_PYROPHOSPH_2"/>
    <property type="match status" value="1"/>
</dbReference>
<dbReference type="InterPro" id="IPR056818">
    <property type="entry name" value="GlmU/GlgC-like_hexapep"/>
</dbReference>
<keyword evidence="2 9" id="KW-0321">Glycogen metabolism</keyword>
<evidence type="ECO:0000256" key="8">
    <source>
        <dbReference type="ARBA" id="ARBA00023277"/>
    </source>
</evidence>
<dbReference type="EMBL" id="AP011762">
    <property type="protein sequence ID" value="BAL56929.1"/>
    <property type="molecule type" value="Genomic_DNA"/>
</dbReference>
<evidence type="ECO:0000256" key="2">
    <source>
        <dbReference type="ARBA" id="ARBA00022600"/>
    </source>
</evidence>
<evidence type="ECO:0000256" key="9">
    <source>
        <dbReference type="HAMAP-Rule" id="MF_00624"/>
    </source>
</evidence>
<dbReference type="InterPro" id="IPR005835">
    <property type="entry name" value="NTP_transferase_dom"/>
</dbReference>
<evidence type="ECO:0000259" key="11">
    <source>
        <dbReference type="Pfam" id="PF24894"/>
    </source>
</evidence>
<feature type="domain" description="Glucose-1-phosphate adenylyltransferase/Bifunctional protein GlmU-like C-terminal hexapeptide" evidence="11">
    <location>
        <begin position="290"/>
        <end position="362"/>
    </location>
</feature>
<evidence type="ECO:0000259" key="10">
    <source>
        <dbReference type="Pfam" id="PF00483"/>
    </source>
</evidence>
<feature type="binding site" evidence="9">
    <location>
        <position position="98"/>
    </location>
    <ligand>
        <name>alpha-D-glucose 1-phosphate</name>
        <dbReference type="ChEBI" id="CHEBI:58601"/>
    </ligand>
</feature>
<evidence type="ECO:0000256" key="4">
    <source>
        <dbReference type="ARBA" id="ARBA00022695"/>
    </source>
</evidence>